<organism evidence="1 2">
    <name type="scientific">Bacillus infantis</name>
    <dbReference type="NCBI Taxonomy" id="324767"/>
    <lineage>
        <taxon>Bacteria</taxon>
        <taxon>Bacillati</taxon>
        <taxon>Bacillota</taxon>
        <taxon>Bacilli</taxon>
        <taxon>Bacillales</taxon>
        <taxon>Bacillaceae</taxon>
        <taxon>Bacillus</taxon>
    </lineage>
</organism>
<dbReference type="RefSeq" id="WP_148950845.1">
    <property type="nucleotide sequence ID" value="NZ_VTES01000006.1"/>
</dbReference>
<evidence type="ECO:0000313" key="1">
    <source>
        <dbReference type="EMBL" id="TYS60696.1"/>
    </source>
</evidence>
<dbReference type="EMBL" id="VTES01000006">
    <property type="protein sequence ID" value="TYS60696.1"/>
    <property type="molecule type" value="Genomic_DNA"/>
</dbReference>
<dbReference type="Gene3D" id="3.40.50.300">
    <property type="entry name" value="P-loop containing nucleotide triphosphate hydrolases"/>
    <property type="match status" value="1"/>
</dbReference>
<gene>
    <name evidence="1" type="ORF">FZD47_21040</name>
</gene>
<evidence type="ECO:0000313" key="2">
    <source>
        <dbReference type="Proteomes" id="UP000323732"/>
    </source>
</evidence>
<reference evidence="1 2" key="1">
    <citation type="submission" date="2019-08" db="EMBL/GenBank/DDBJ databases">
        <title>Bacillus genomes from the desert of Cuatro Cienegas, Coahuila.</title>
        <authorList>
            <person name="Olmedo-Alvarez G."/>
        </authorList>
    </citation>
    <scope>NUCLEOTIDE SEQUENCE [LARGE SCALE GENOMIC DNA]</scope>
    <source>
        <strain evidence="1 2">CH37_1T</strain>
    </source>
</reference>
<comment type="caution">
    <text evidence="1">The sequence shown here is derived from an EMBL/GenBank/DDBJ whole genome shotgun (WGS) entry which is preliminary data.</text>
</comment>
<sequence>MNLGINTAIILLLIGAALFFIAWRIQKIKSSDRNHELTDMEKYQLDSIKEFVEEKLTELTTMNLYNLGLQEDEFIRQTRRRQELKEALRNCNTGDISSKTYVVELMFDLLKKSYDFNEENVNWAIPFKNPSQLSAREMFDVLLFLYKKEHGKHALGKMIEEYKLAEPGPDGGYRIIEHQIRDIYQDKARQLRFEDKLRIITQRVYSQYKGFGVIDEIRDQSIDGVSGGVSGVPSRMDNLDDEELFLSSMKEANNGLNSVWVMYKGKSIHFSFLHFDHEAELRRVVQNIYKYNYPGQLSESRPYIINEMHDGSRVTVVRPNFAESWAFFIRKKYDSKKLEIEQLITHPNAEVPIDLIKFLMKGNRVTSITGAQGSGKTTLLMGLVGHIHQALNLRIQETSFELNLRNIYPDRNILSFQETETISGQDGLDLQKKTDGAVNILGEVATDPVAAWMIQTAQVASLFTIFTHHAKTLKDLVYSLRNSLLKVGMFSNESIAEYQVVSVLEFDIHLRQDYHGTRYIERITECIPVEAAGGPQAHMLQQPENREDKIDTLLTVATHYFAQQTQRKQFEERNLVEFQNGEYVAVQPMSKQRQEEIERQLSEEERAHFREFMNRVWGSAA</sequence>
<dbReference type="SUPFAM" id="SSF52540">
    <property type="entry name" value="P-loop containing nucleoside triphosphate hydrolases"/>
    <property type="match status" value="1"/>
</dbReference>
<dbReference type="InterPro" id="IPR027417">
    <property type="entry name" value="P-loop_NTPase"/>
</dbReference>
<protein>
    <submittedName>
        <fullName evidence="1">Uncharacterized protein</fullName>
    </submittedName>
</protein>
<proteinExistence type="predicted"/>
<accession>A0A5D4SFX9</accession>
<dbReference type="Proteomes" id="UP000323732">
    <property type="component" value="Unassembled WGS sequence"/>
</dbReference>
<dbReference type="Gene3D" id="3.30.450.370">
    <property type="match status" value="1"/>
</dbReference>
<name>A0A5D4SFX9_9BACI</name>
<dbReference type="AlphaFoldDB" id="A0A5D4SFX9"/>